<organism evidence="1 2">
    <name type="scientific">Thalassovita litoralis</name>
    <dbReference type="NCBI Taxonomy" id="1010611"/>
    <lineage>
        <taxon>Bacteria</taxon>
        <taxon>Pseudomonadati</taxon>
        <taxon>Pseudomonadota</taxon>
        <taxon>Alphaproteobacteria</taxon>
        <taxon>Rhodobacterales</taxon>
        <taxon>Roseobacteraceae</taxon>
        <taxon>Thalassovita</taxon>
    </lineage>
</organism>
<accession>A0A521B6H5</accession>
<reference evidence="1 2" key="1">
    <citation type="submission" date="2017-05" db="EMBL/GenBank/DDBJ databases">
        <authorList>
            <person name="Varghese N."/>
            <person name="Submissions S."/>
        </authorList>
    </citation>
    <scope>NUCLEOTIDE SEQUENCE [LARGE SCALE GENOMIC DNA]</scope>
    <source>
        <strain evidence="1 2">DSM 29506</strain>
    </source>
</reference>
<evidence type="ECO:0000313" key="1">
    <source>
        <dbReference type="EMBL" id="SMO42689.1"/>
    </source>
</evidence>
<sequence length="252" mass="27396">MPGIFKAMRQAAALARYRAVVKRFDDATAALPCAFWWEKAPLRMELPVTALRMQGGFTYGADHPFVRALTDGKDALAAFYAGFAPSNLSDMYGLGDDAGGALPPYVLPWRMVLKDRPPGGEKGLPASHGVAFYGPCSAQKIALETRRLSRVAEAIRKSGFNPDKHGDIEGHFITDGQRTCFFVMGGKHRAAVLAYLGETHIPVRLRPGRMAIMDTREVTHWPLVADGTMTAQTARAIAEVYLTGRGMSDVVG</sequence>
<proteinExistence type="predicted"/>
<gene>
    <name evidence="1" type="ORF">SAMN06265173_102169</name>
</gene>
<protein>
    <submittedName>
        <fullName evidence="1">Uncharacterized protein</fullName>
    </submittedName>
</protein>
<evidence type="ECO:0000313" key="2">
    <source>
        <dbReference type="Proteomes" id="UP000316030"/>
    </source>
</evidence>
<dbReference type="AlphaFoldDB" id="A0A521B6H5"/>
<dbReference type="RefSeq" id="WP_142491930.1">
    <property type="nucleotide sequence ID" value="NZ_FXTO01000002.1"/>
</dbReference>
<dbReference type="EMBL" id="FXTO01000002">
    <property type="protein sequence ID" value="SMO42689.1"/>
    <property type="molecule type" value="Genomic_DNA"/>
</dbReference>
<name>A0A521B6H5_9RHOB</name>
<dbReference type="OrthoDB" id="2865096at2"/>
<keyword evidence="2" id="KW-1185">Reference proteome</keyword>
<dbReference type="Proteomes" id="UP000316030">
    <property type="component" value="Unassembled WGS sequence"/>
</dbReference>